<evidence type="ECO:0000256" key="1">
    <source>
        <dbReference type="ARBA" id="ARBA00004613"/>
    </source>
</evidence>
<gene>
    <name evidence="5" type="primary">LOC115567119</name>
</gene>
<organism evidence="5 6">
    <name type="scientific">Sparus aurata</name>
    <name type="common">Gilthead sea bream</name>
    <dbReference type="NCBI Taxonomy" id="8175"/>
    <lineage>
        <taxon>Eukaryota</taxon>
        <taxon>Metazoa</taxon>
        <taxon>Chordata</taxon>
        <taxon>Craniata</taxon>
        <taxon>Vertebrata</taxon>
        <taxon>Euteleostomi</taxon>
        <taxon>Actinopterygii</taxon>
        <taxon>Neopterygii</taxon>
        <taxon>Teleostei</taxon>
        <taxon>Neoteleostei</taxon>
        <taxon>Acanthomorphata</taxon>
        <taxon>Eupercaria</taxon>
        <taxon>Spariformes</taxon>
        <taxon>Sparidae</taxon>
        <taxon>Sparus</taxon>
    </lineage>
</organism>
<sequence length="204" mass="21749">MHLLTLIFGIVLLPGAYTLKCQRCLPDISGRCTATEKTCPSPNDQCATRRISSFAGDAKLSDVNLKTCVQEDECSEGSVNFGISRIVVTSLCCTTNLCNTGNAPEAERHQPNGHRCYHCDGERCSLTLNCAGNEDHCITKTGKLKITKGCASRQMCLVTENAQIKAAIGGEMTCCQGDFCNGASSTSAGLLLLVTPLVSLLMFS</sequence>
<dbReference type="InterPro" id="IPR045860">
    <property type="entry name" value="Snake_toxin-like_sf"/>
</dbReference>
<feature type="domain" description="UPAR/Ly6" evidence="4">
    <location>
        <begin position="19"/>
        <end position="107"/>
    </location>
</feature>
<dbReference type="PANTHER" id="PTHR20914">
    <property type="entry name" value="LY6/PLAUR DOMAIN-CONTAINING PROTEIN 8"/>
    <property type="match status" value="1"/>
</dbReference>
<dbReference type="GeneTree" id="ENSGT00940000163304"/>
<feature type="chain" id="PRO_5025688190" description="UPAR/Ly6 domain-containing protein" evidence="3">
    <location>
        <begin position="19"/>
        <end position="204"/>
    </location>
</feature>
<proteinExistence type="predicted"/>
<evidence type="ECO:0000313" key="6">
    <source>
        <dbReference type="Proteomes" id="UP000472265"/>
    </source>
</evidence>
<dbReference type="OMA" id="ILMCAIL"/>
<keyword evidence="2" id="KW-0964">Secreted</keyword>
<dbReference type="Ensembl" id="ENSSAUT00010053716.1">
    <property type="protein sequence ID" value="ENSSAUP00010051097.1"/>
    <property type="gene ID" value="ENSSAUG00010021223.1"/>
</dbReference>
<protein>
    <recommendedName>
        <fullName evidence="4">UPAR/Ly6 domain-containing protein</fullName>
    </recommendedName>
</protein>
<reference evidence="5" key="1">
    <citation type="submission" date="2021-04" db="EMBL/GenBank/DDBJ databases">
        <authorList>
            <consortium name="Wellcome Sanger Institute Data Sharing"/>
        </authorList>
    </citation>
    <scope>NUCLEOTIDE SEQUENCE [LARGE SCALE GENOMIC DNA]</scope>
</reference>
<dbReference type="InterPro" id="IPR016054">
    <property type="entry name" value="LY6_UPA_recep-like"/>
</dbReference>
<evidence type="ECO:0000313" key="5">
    <source>
        <dbReference type="Ensembl" id="ENSSAUP00010051097.1"/>
    </source>
</evidence>
<dbReference type="SUPFAM" id="SSF57302">
    <property type="entry name" value="Snake toxin-like"/>
    <property type="match status" value="2"/>
</dbReference>
<feature type="domain" description="UPAR/Ly6" evidence="4">
    <location>
        <begin position="114"/>
        <end position="195"/>
    </location>
</feature>
<evidence type="ECO:0000256" key="2">
    <source>
        <dbReference type="ARBA" id="ARBA00022525"/>
    </source>
</evidence>
<comment type="subcellular location">
    <subcellularLocation>
        <location evidence="1">Secreted</location>
    </subcellularLocation>
</comment>
<dbReference type="InterPro" id="IPR050918">
    <property type="entry name" value="CNF-like_PLA2_Inhibitor"/>
</dbReference>
<feature type="signal peptide" evidence="3">
    <location>
        <begin position="1"/>
        <end position="18"/>
    </location>
</feature>
<reference evidence="5" key="2">
    <citation type="submission" date="2025-08" db="UniProtKB">
        <authorList>
            <consortium name="Ensembl"/>
        </authorList>
    </citation>
    <scope>IDENTIFICATION</scope>
</reference>
<evidence type="ECO:0000259" key="4">
    <source>
        <dbReference type="SMART" id="SM00134"/>
    </source>
</evidence>
<dbReference type="FunCoup" id="A0A671XIT9">
    <property type="interactions" value="621"/>
</dbReference>
<dbReference type="SMART" id="SM00134">
    <property type="entry name" value="LU"/>
    <property type="match status" value="2"/>
</dbReference>
<dbReference type="AlphaFoldDB" id="A0A671XIT9"/>
<keyword evidence="3" id="KW-0732">Signal</keyword>
<evidence type="ECO:0000256" key="3">
    <source>
        <dbReference type="SAM" id="SignalP"/>
    </source>
</evidence>
<reference evidence="5" key="3">
    <citation type="submission" date="2025-09" db="UniProtKB">
        <authorList>
            <consortium name="Ensembl"/>
        </authorList>
    </citation>
    <scope>IDENTIFICATION</scope>
</reference>
<dbReference type="Pfam" id="PF00021">
    <property type="entry name" value="UPAR_LY6"/>
    <property type="match status" value="2"/>
</dbReference>
<dbReference type="Gene3D" id="2.10.60.10">
    <property type="entry name" value="CD59"/>
    <property type="match status" value="2"/>
</dbReference>
<accession>A0A671XIT9</accession>
<dbReference type="InParanoid" id="A0A671XIT9"/>
<keyword evidence="6" id="KW-1185">Reference proteome</keyword>
<dbReference type="PANTHER" id="PTHR20914:SF9">
    <property type="entry name" value="COILED, ISOFORM A"/>
    <property type="match status" value="1"/>
</dbReference>
<dbReference type="Proteomes" id="UP000472265">
    <property type="component" value="Chromosome 17"/>
</dbReference>
<dbReference type="GO" id="GO:0005576">
    <property type="term" value="C:extracellular region"/>
    <property type="evidence" value="ECO:0007669"/>
    <property type="project" value="UniProtKB-SubCell"/>
</dbReference>
<name>A0A671XIT9_SPAAU</name>